<feature type="region of interest" description="Disordered" evidence="1">
    <location>
        <begin position="253"/>
        <end position="581"/>
    </location>
</feature>
<proteinExistence type="predicted"/>
<feature type="compositionally biased region" description="Basic and acidic residues" evidence="1">
    <location>
        <begin position="323"/>
        <end position="348"/>
    </location>
</feature>
<name>A0A6A6H2J0_VIRVR</name>
<accession>A0A6A6H2J0</accession>
<dbReference type="EMBL" id="ML991819">
    <property type="protein sequence ID" value="KAF2232109.1"/>
    <property type="molecule type" value="Genomic_DNA"/>
</dbReference>
<keyword evidence="3" id="KW-1185">Reference proteome</keyword>
<dbReference type="AlphaFoldDB" id="A0A6A6H2J0"/>
<reference evidence="2" key="1">
    <citation type="journal article" date="2020" name="Stud. Mycol.">
        <title>101 Dothideomycetes genomes: a test case for predicting lifestyles and emergence of pathogens.</title>
        <authorList>
            <person name="Haridas S."/>
            <person name="Albert R."/>
            <person name="Binder M."/>
            <person name="Bloem J."/>
            <person name="Labutti K."/>
            <person name="Salamov A."/>
            <person name="Andreopoulos B."/>
            <person name="Baker S."/>
            <person name="Barry K."/>
            <person name="Bills G."/>
            <person name="Bluhm B."/>
            <person name="Cannon C."/>
            <person name="Castanera R."/>
            <person name="Culley D."/>
            <person name="Daum C."/>
            <person name="Ezra D."/>
            <person name="Gonzalez J."/>
            <person name="Henrissat B."/>
            <person name="Kuo A."/>
            <person name="Liang C."/>
            <person name="Lipzen A."/>
            <person name="Lutzoni F."/>
            <person name="Magnuson J."/>
            <person name="Mondo S."/>
            <person name="Nolan M."/>
            <person name="Ohm R."/>
            <person name="Pangilinan J."/>
            <person name="Park H.-J."/>
            <person name="Ramirez L."/>
            <person name="Alfaro M."/>
            <person name="Sun H."/>
            <person name="Tritt A."/>
            <person name="Yoshinaga Y."/>
            <person name="Zwiers L.-H."/>
            <person name="Turgeon B."/>
            <person name="Goodwin S."/>
            <person name="Spatafora J."/>
            <person name="Crous P."/>
            <person name="Grigoriev I."/>
        </authorList>
    </citation>
    <scope>NUCLEOTIDE SEQUENCE</scope>
    <source>
        <strain evidence="2">Tuck. ex Michener</strain>
    </source>
</reference>
<feature type="compositionally biased region" description="Polar residues" evidence="1">
    <location>
        <begin position="486"/>
        <end position="504"/>
    </location>
</feature>
<feature type="compositionally biased region" description="Basic and acidic residues" evidence="1">
    <location>
        <begin position="449"/>
        <end position="465"/>
    </location>
</feature>
<gene>
    <name evidence="2" type="ORF">EV356DRAFT_261194</name>
</gene>
<dbReference type="Proteomes" id="UP000800092">
    <property type="component" value="Unassembled WGS sequence"/>
</dbReference>
<feature type="compositionally biased region" description="Basic and acidic residues" evidence="1">
    <location>
        <begin position="518"/>
        <end position="532"/>
    </location>
</feature>
<organism evidence="2 3">
    <name type="scientific">Viridothelium virens</name>
    <name type="common">Speckled blister lichen</name>
    <name type="synonym">Trypethelium virens</name>
    <dbReference type="NCBI Taxonomy" id="1048519"/>
    <lineage>
        <taxon>Eukaryota</taxon>
        <taxon>Fungi</taxon>
        <taxon>Dikarya</taxon>
        <taxon>Ascomycota</taxon>
        <taxon>Pezizomycotina</taxon>
        <taxon>Dothideomycetes</taxon>
        <taxon>Dothideomycetes incertae sedis</taxon>
        <taxon>Trypetheliales</taxon>
        <taxon>Trypetheliaceae</taxon>
        <taxon>Viridothelium</taxon>
    </lineage>
</organism>
<sequence>MRRQLQLRMGYRAVVKHLKPILQEIANRTEEKIDSDPEYHKRSERHEIVNAQLDKKLQQRLDHIDTEEGYTIGNAANNYERGCELLRTQYQEKIERVKDDLIGHLMNAYLTTLRHERKQNDEDATDDEEGGIVPYAKRRHLNGDLEPMFDTRYASRSRYFVETDRLWDERQERDRIAQDMSQTDENAKPPSPGKFAVHDSTDRNQAIAILNVSNLARASQAVEEGITEPPKHIENSAAMALQALATAAEAMPLARKPPKRPEPLPEPPTPTLPQEIITPSKPPNTTPQSSSTTQEKPGSVYVKWRLESHKKSKSGQMNGVRPSKKEAPTRSPAKIHELLNQDQAEERVAPTAAKRSKVAEDEFRPMGQIPPFSQRPASPPRMLGERRESIPGGFDQGRRHSLTQHPQPRPNEFAAVPIGPDRMQMLQEPLREPRPMERPSLQPPAQFPNEKRDYYQTPYRERSPERAPMPPPALQHVSNAHRRTRTGSGSASALASPVTPNRADQSPIAGPSWPPRRGSVERPTYPEDRRASMDTSRQRAPPAAMPPILHPTQPEPNRPQEHGYRPRTQSHGNPYPPNQARHPLRQISRQLRPNHTHKPTLTLYHPRPRRWAHTQALAHTNLHHLHHLRLSSQDLHRHPMPNRLHQQRTSLTLCPRPHRALMDLLQDLLRDLLRDLLPDLLMGMLHLLDLTLLLPRLDLTLLLPRSMRRSSSGASPSFPRTWILAKAIHRPRPTRCNLHQCLRSIIIGARARDRYRRHRLWGYRRRGGERGVQEDEAEVKRE</sequence>
<feature type="compositionally biased region" description="Low complexity" evidence="1">
    <location>
        <begin position="286"/>
        <end position="297"/>
    </location>
</feature>
<dbReference type="OrthoDB" id="4188028at2759"/>
<evidence type="ECO:0000313" key="2">
    <source>
        <dbReference type="EMBL" id="KAF2232109.1"/>
    </source>
</evidence>
<feature type="region of interest" description="Disordered" evidence="1">
    <location>
        <begin position="179"/>
        <end position="198"/>
    </location>
</feature>
<evidence type="ECO:0000313" key="3">
    <source>
        <dbReference type="Proteomes" id="UP000800092"/>
    </source>
</evidence>
<feature type="compositionally biased region" description="Pro residues" evidence="1">
    <location>
        <begin position="543"/>
        <end position="557"/>
    </location>
</feature>
<protein>
    <submittedName>
        <fullName evidence="2">Uncharacterized protein</fullName>
    </submittedName>
</protein>
<evidence type="ECO:0000256" key="1">
    <source>
        <dbReference type="SAM" id="MobiDB-lite"/>
    </source>
</evidence>